<dbReference type="GO" id="GO:0005615">
    <property type="term" value="C:extracellular space"/>
    <property type="evidence" value="ECO:0007669"/>
    <property type="project" value="UniProtKB-KW"/>
</dbReference>
<proteinExistence type="predicted"/>
<organism evidence="4 5">
    <name type="scientific">Anabas testudineus</name>
    <name type="common">Climbing perch</name>
    <name type="synonym">Anthias testudineus</name>
    <dbReference type="NCBI Taxonomy" id="64144"/>
    <lineage>
        <taxon>Eukaryota</taxon>
        <taxon>Metazoa</taxon>
        <taxon>Chordata</taxon>
        <taxon>Craniata</taxon>
        <taxon>Vertebrata</taxon>
        <taxon>Euteleostomi</taxon>
        <taxon>Actinopterygii</taxon>
        <taxon>Neopterygii</taxon>
        <taxon>Teleostei</taxon>
        <taxon>Neoteleostei</taxon>
        <taxon>Acanthomorphata</taxon>
        <taxon>Anabantaria</taxon>
        <taxon>Anabantiformes</taxon>
        <taxon>Anabantoidei</taxon>
        <taxon>Anabantidae</taxon>
        <taxon>Anabas</taxon>
    </lineage>
</organism>
<dbReference type="SUPFAM" id="SSF54117">
    <property type="entry name" value="Interleukin 8-like chemokines"/>
    <property type="match status" value="1"/>
</dbReference>
<evidence type="ECO:0000259" key="3">
    <source>
        <dbReference type="Pfam" id="PF00048"/>
    </source>
</evidence>
<dbReference type="AlphaFoldDB" id="A0A7N6BK61"/>
<dbReference type="GO" id="GO:0006955">
    <property type="term" value="P:immune response"/>
    <property type="evidence" value="ECO:0007669"/>
    <property type="project" value="InterPro"/>
</dbReference>
<feature type="signal peptide" evidence="2">
    <location>
        <begin position="1"/>
        <end position="26"/>
    </location>
</feature>
<reference evidence="4" key="1">
    <citation type="submission" date="2021-04" db="EMBL/GenBank/DDBJ databases">
        <authorList>
            <consortium name="Wellcome Sanger Institute Data Sharing"/>
        </authorList>
    </citation>
    <scope>NUCLEOTIDE SEQUENCE [LARGE SCALE GENOMIC DNA]</scope>
</reference>
<evidence type="ECO:0000256" key="2">
    <source>
        <dbReference type="SAM" id="SignalP"/>
    </source>
</evidence>
<feature type="domain" description="Chemokine interleukin-8-like" evidence="3">
    <location>
        <begin position="43"/>
        <end position="101"/>
    </location>
</feature>
<dbReference type="InterPro" id="IPR036048">
    <property type="entry name" value="Interleukin_8-like_sf"/>
</dbReference>
<keyword evidence="2" id="KW-0732">Signal</keyword>
<protein>
    <recommendedName>
        <fullName evidence="3">Chemokine interleukin-8-like domain-containing protein</fullName>
    </recommendedName>
</protein>
<dbReference type="GeneTree" id="ENSGT00940000177288"/>
<dbReference type="Pfam" id="PF00048">
    <property type="entry name" value="IL8"/>
    <property type="match status" value="1"/>
</dbReference>
<evidence type="ECO:0000313" key="5">
    <source>
        <dbReference type="Proteomes" id="UP000265040"/>
    </source>
</evidence>
<dbReference type="Proteomes" id="UP000265040">
    <property type="component" value="Chromosome 19"/>
</dbReference>
<dbReference type="GO" id="GO:0008009">
    <property type="term" value="F:chemokine activity"/>
    <property type="evidence" value="ECO:0007669"/>
    <property type="project" value="InterPro"/>
</dbReference>
<keyword evidence="1" id="KW-0202">Cytokine</keyword>
<name>A0A7N6BK61_ANATE</name>
<accession>A0A7N6BK61</accession>
<reference evidence="4" key="3">
    <citation type="submission" date="2025-09" db="UniProtKB">
        <authorList>
            <consortium name="Ensembl"/>
        </authorList>
    </citation>
    <scope>IDENTIFICATION</scope>
</reference>
<dbReference type="InterPro" id="IPR001811">
    <property type="entry name" value="Chemokine_IL8-like_dom"/>
</dbReference>
<dbReference type="InParanoid" id="A0A7N6BK61"/>
<dbReference type="Ensembl" id="ENSATET00000065622.2">
    <property type="protein sequence ID" value="ENSATEP00000064196.2"/>
    <property type="gene ID" value="ENSATEG00000029964.2"/>
</dbReference>
<keyword evidence="5" id="KW-1185">Reference proteome</keyword>
<reference evidence="4" key="2">
    <citation type="submission" date="2025-08" db="UniProtKB">
        <authorList>
            <consortium name="Ensembl"/>
        </authorList>
    </citation>
    <scope>IDENTIFICATION</scope>
</reference>
<dbReference type="Gene3D" id="2.40.50.40">
    <property type="match status" value="1"/>
</dbReference>
<evidence type="ECO:0000313" key="4">
    <source>
        <dbReference type="Ensembl" id="ENSATEP00000064196.2"/>
    </source>
</evidence>
<feature type="chain" id="PRO_5043613420" description="Chemokine interleukin-8-like domain-containing protein" evidence="2">
    <location>
        <begin position="27"/>
        <end position="111"/>
    </location>
</feature>
<sequence length="111" mass="12357">MSFSVRSGVCLLFLTTLLTLPEHGYPYCDRPSFKKAGHVAPPCCPTVSAARIKERITSCFEQPKTTFPQCNKHAFIFVTASETQHCVDPGASWVKTRVQKLQSRGICCHIL</sequence>
<evidence type="ECO:0000256" key="1">
    <source>
        <dbReference type="ARBA" id="ARBA00022514"/>
    </source>
</evidence>